<proteinExistence type="inferred from homology"/>
<dbReference type="EC" id="3.2.1.132" evidence="10"/>
<sequence>MRLLRAAVTAATFVFLCATEDVPLRVKELQDRLRGGSECNKTLASGLRTSLDGPNTWYYCGDYVKTAGSFVYAAGSTTASSTNQSSSLTIDCNGIRGGPEDTGLCNRLYHGPTKSTAFQSRMKASRFPVKDLNPYFHPYVALGDFHDGQRVYDDDDFVDFDPQDQIVQPLSLVGVVCNNKLVFGLWADTNNDTVRQPLVGQFSVAMAKMCYGEHVVETQQPLDTSDLIFLAFTGTQATPGYYGADWDAETPEEFEKGLALLGNKLIRKRVFPNKAAPKRDLPGALIFCVFMVICIVMHS</sequence>
<evidence type="ECO:0000256" key="1">
    <source>
        <dbReference type="ARBA" id="ARBA00000405"/>
    </source>
</evidence>
<evidence type="ECO:0000256" key="6">
    <source>
        <dbReference type="ARBA" id="ARBA00022801"/>
    </source>
</evidence>
<comment type="similarity">
    <text evidence="3 10">Belongs to the glycosyl hydrolase 75 family.</text>
</comment>
<dbReference type="PANTHER" id="PTHR42061:SF6">
    <property type="entry name" value="ENDO-CHITOSANASE"/>
    <property type="match status" value="1"/>
</dbReference>
<dbReference type="PANTHER" id="PTHR42061">
    <property type="entry name" value="ENDO-CHITOSANASE"/>
    <property type="match status" value="1"/>
</dbReference>
<comment type="function">
    <text evidence="10">Chitosanase catalyzing the endo-type cleavage of chitosan, the deacylated form of chitin. Chitosanase may be crucial in the degradation of the deacetylated portion of chitin in the fungal cell wall.</text>
</comment>
<organism evidence="11 12">
    <name type="scientific">Apiospora arundinis</name>
    <dbReference type="NCBI Taxonomy" id="335852"/>
    <lineage>
        <taxon>Eukaryota</taxon>
        <taxon>Fungi</taxon>
        <taxon>Dikarya</taxon>
        <taxon>Ascomycota</taxon>
        <taxon>Pezizomycotina</taxon>
        <taxon>Sordariomycetes</taxon>
        <taxon>Xylariomycetidae</taxon>
        <taxon>Amphisphaeriales</taxon>
        <taxon>Apiosporaceae</taxon>
        <taxon>Apiospora</taxon>
    </lineage>
</organism>
<dbReference type="Proteomes" id="UP001390339">
    <property type="component" value="Unassembled WGS sequence"/>
</dbReference>
<keyword evidence="6 10" id="KW-0378">Hydrolase</keyword>
<reference evidence="11 12" key="1">
    <citation type="journal article" date="2024" name="IMA Fungus">
        <title>Apiospora arundinis, a panoply of carbohydrate-active enzymes and secondary metabolites.</title>
        <authorList>
            <person name="Sorensen T."/>
            <person name="Petersen C."/>
            <person name="Muurmann A.T."/>
            <person name="Christiansen J.V."/>
            <person name="Brundto M.L."/>
            <person name="Overgaard C.K."/>
            <person name="Boysen A.T."/>
            <person name="Wollenberg R.D."/>
            <person name="Larsen T.O."/>
            <person name="Sorensen J.L."/>
            <person name="Nielsen K.L."/>
            <person name="Sondergaard T.E."/>
        </authorList>
    </citation>
    <scope>NUCLEOTIDE SEQUENCE [LARGE SCALE GENOMIC DNA]</scope>
    <source>
        <strain evidence="11 12">AAU 773</strain>
    </source>
</reference>
<comment type="catalytic activity">
    <reaction evidence="1 10">
        <text>Endohydrolysis of beta-(1-&gt;4)-linkages between D-glucosamine residues in a partly acetylated chitosan.</text>
        <dbReference type="EC" id="3.2.1.132"/>
    </reaction>
</comment>
<dbReference type="Pfam" id="PF07335">
    <property type="entry name" value="Glyco_hydro_75"/>
    <property type="match status" value="1"/>
</dbReference>
<evidence type="ECO:0000256" key="7">
    <source>
        <dbReference type="ARBA" id="ARBA00023277"/>
    </source>
</evidence>
<comment type="subcellular location">
    <subcellularLocation>
        <location evidence="2 10">Secreted</location>
    </subcellularLocation>
</comment>
<protein>
    <recommendedName>
        <fullName evidence="10">Endo-chitosanase</fullName>
        <ecNumber evidence="10">3.2.1.132</ecNumber>
    </recommendedName>
</protein>
<evidence type="ECO:0000313" key="12">
    <source>
        <dbReference type="Proteomes" id="UP001390339"/>
    </source>
</evidence>
<dbReference type="InterPro" id="IPR009939">
    <property type="entry name" value="Chitosanase_fungal"/>
</dbReference>
<evidence type="ECO:0000256" key="10">
    <source>
        <dbReference type="RuleBase" id="RU361208"/>
    </source>
</evidence>
<comment type="caution">
    <text evidence="11">The sequence shown here is derived from an EMBL/GenBank/DDBJ whole genome shotgun (WGS) entry which is preliminary data.</text>
</comment>
<feature type="signal peptide" evidence="10">
    <location>
        <begin position="1"/>
        <end position="19"/>
    </location>
</feature>
<evidence type="ECO:0000256" key="8">
    <source>
        <dbReference type="ARBA" id="ARBA00023295"/>
    </source>
</evidence>
<keyword evidence="8 10" id="KW-0326">Glycosidase</keyword>
<keyword evidence="5 10" id="KW-0732">Signal</keyword>
<keyword evidence="9 10" id="KW-0624">Polysaccharide degradation</keyword>
<name>A0ABR2JLX6_9PEZI</name>
<evidence type="ECO:0000313" key="11">
    <source>
        <dbReference type="EMBL" id="KAK8879744.1"/>
    </source>
</evidence>
<evidence type="ECO:0000256" key="3">
    <source>
        <dbReference type="ARBA" id="ARBA00007799"/>
    </source>
</evidence>
<keyword evidence="7" id="KW-0119">Carbohydrate metabolism</keyword>
<evidence type="ECO:0000256" key="4">
    <source>
        <dbReference type="ARBA" id="ARBA00022525"/>
    </source>
</evidence>
<keyword evidence="4" id="KW-0964">Secreted</keyword>
<evidence type="ECO:0000256" key="2">
    <source>
        <dbReference type="ARBA" id="ARBA00004613"/>
    </source>
</evidence>
<evidence type="ECO:0000256" key="5">
    <source>
        <dbReference type="ARBA" id="ARBA00022729"/>
    </source>
</evidence>
<keyword evidence="12" id="KW-1185">Reference proteome</keyword>
<dbReference type="EMBL" id="JAPCWZ010000001">
    <property type="protein sequence ID" value="KAK8879744.1"/>
    <property type="molecule type" value="Genomic_DNA"/>
</dbReference>
<feature type="chain" id="PRO_5045007412" description="Endo-chitosanase" evidence="10">
    <location>
        <begin position="20"/>
        <end position="299"/>
    </location>
</feature>
<gene>
    <name evidence="11" type="ORF">PGQ11_001038</name>
</gene>
<accession>A0ABR2JLX6</accession>
<evidence type="ECO:0000256" key="9">
    <source>
        <dbReference type="ARBA" id="ARBA00023326"/>
    </source>
</evidence>